<gene>
    <name evidence="4" type="ORF">C7450_108325</name>
</gene>
<dbReference type="Proteomes" id="UP000248021">
    <property type="component" value="Unassembled WGS sequence"/>
</dbReference>
<keyword evidence="5" id="KW-1185">Reference proteome</keyword>
<dbReference type="AlphaFoldDB" id="A0A2V3U2W6"/>
<comment type="caution">
    <text evidence="4">The sequence shown here is derived from an EMBL/GenBank/DDBJ whole genome shotgun (WGS) entry which is preliminary data.</text>
</comment>
<dbReference type="SUPFAM" id="SSF141371">
    <property type="entry name" value="PilZ domain-like"/>
    <property type="match status" value="1"/>
</dbReference>
<evidence type="ECO:0000313" key="4">
    <source>
        <dbReference type="EMBL" id="PXW56573.1"/>
    </source>
</evidence>
<evidence type="ECO:0000256" key="1">
    <source>
        <dbReference type="ARBA" id="ARBA00023224"/>
    </source>
</evidence>
<dbReference type="GO" id="GO:0006935">
    <property type="term" value="P:chemotaxis"/>
    <property type="evidence" value="ECO:0007669"/>
    <property type="project" value="InterPro"/>
</dbReference>
<dbReference type="PANTHER" id="PTHR32089:SF112">
    <property type="entry name" value="LYSOZYME-LIKE PROTEIN-RELATED"/>
    <property type="match status" value="1"/>
</dbReference>
<comment type="similarity">
    <text evidence="2">Belongs to the methyl-accepting chemotaxis (MCP) protein family.</text>
</comment>
<dbReference type="GO" id="GO:0035438">
    <property type="term" value="F:cyclic-di-GMP binding"/>
    <property type="evidence" value="ECO:0007669"/>
    <property type="project" value="InterPro"/>
</dbReference>
<organism evidence="4 5">
    <name type="scientific">Chelatococcus asaccharovorans</name>
    <dbReference type="NCBI Taxonomy" id="28210"/>
    <lineage>
        <taxon>Bacteria</taxon>
        <taxon>Pseudomonadati</taxon>
        <taxon>Pseudomonadota</taxon>
        <taxon>Alphaproteobacteria</taxon>
        <taxon>Hyphomicrobiales</taxon>
        <taxon>Chelatococcaceae</taxon>
        <taxon>Chelatococcus</taxon>
    </lineage>
</organism>
<dbReference type="RefSeq" id="WP_110376294.1">
    <property type="nucleotide sequence ID" value="NZ_JAHBRY010000001.1"/>
</dbReference>
<dbReference type="InterPro" id="IPR004090">
    <property type="entry name" value="Chemotax_Me-accpt_rcpt"/>
</dbReference>
<dbReference type="OrthoDB" id="2489132at2"/>
<dbReference type="PROSITE" id="PS50111">
    <property type="entry name" value="CHEMOTAXIS_TRANSDUC_2"/>
    <property type="match status" value="1"/>
</dbReference>
<dbReference type="SUPFAM" id="SSF58104">
    <property type="entry name" value="Methyl-accepting chemotaxis protein (MCP) signaling domain"/>
    <property type="match status" value="1"/>
</dbReference>
<sequence length="581" mass="63295">MSIVSLFRPRRQDADINVPVPAAQEAAQAPAPSAGIDAMLRQLEDDTLLTMRIIGYSAEQVQSKVDESVTLVDQIRDASSALSSLSATAHDLTTGLVRTTEKLDQASQSIERDIAGTDDFIREAHALASDVTSRMERLGSAVERIASVVAVIGTVARQTNLLALNASIEAARAGPAGRGFAVVATEVKLLANEVQDATGDISAQIEMLQTFASESHEAVDRIATLIRRIDPVLGSVRDAVSAQIAGTRDVADRATQSLSFVGSVSGSAKAMQEMTEAARAASRSAGSATGNMERSLHWLTQRSMAALRDTVVGNRRRYERVPILLEAVLSLDEISVPLQIIDLSKGGCLLAADVTLFAVGMTGRLEAEKIGTVNVTIVALSDDGVHVRFENLRPETSKRIEAAIAEVHHVNQPIIKIIQGVAKEISDAFEDGVNSGEIGLTDLITFDYQRIPGTDPIQYETKATPFYEEVLPPIYDRWKDKCPSSLFMLACDRNSYIPVHHPQYSLPQRPGQHQWNDLNSRNKRIMERSKMLVAVRNRNPYAATLFQRHMSDGRIVPTILMAAPIFVRGQLWGNVYLAKEL</sequence>
<dbReference type="GO" id="GO:0016020">
    <property type="term" value="C:membrane"/>
    <property type="evidence" value="ECO:0007669"/>
    <property type="project" value="InterPro"/>
</dbReference>
<dbReference type="InterPro" id="IPR004089">
    <property type="entry name" value="MCPsignal_dom"/>
</dbReference>
<dbReference type="Gene3D" id="2.40.10.220">
    <property type="entry name" value="predicted glycosyltransferase like domains"/>
    <property type="match status" value="1"/>
</dbReference>
<reference evidence="4 5" key="1">
    <citation type="submission" date="2018-05" db="EMBL/GenBank/DDBJ databases">
        <title>Genomic Encyclopedia of Type Strains, Phase IV (KMG-IV): sequencing the most valuable type-strain genomes for metagenomic binning, comparative biology and taxonomic classification.</title>
        <authorList>
            <person name="Goeker M."/>
        </authorList>
    </citation>
    <scope>NUCLEOTIDE SEQUENCE [LARGE SCALE GENOMIC DNA]</scope>
    <source>
        <strain evidence="4 5">DSM 6462</strain>
    </source>
</reference>
<name>A0A2V3U2W6_9HYPH</name>
<dbReference type="EMBL" id="QJJK01000008">
    <property type="protein sequence ID" value="PXW56573.1"/>
    <property type="molecule type" value="Genomic_DNA"/>
</dbReference>
<keyword evidence="1 3" id="KW-0807">Transducer</keyword>
<protein>
    <submittedName>
        <fullName evidence="4">Methyl-accepting chemotaxis sensory transducer</fullName>
    </submittedName>
</protein>
<evidence type="ECO:0000313" key="5">
    <source>
        <dbReference type="Proteomes" id="UP000248021"/>
    </source>
</evidence>
<proteinExistence type="inferred from homology"/>
<dbReference type="Pfam" id="PF00015">
    <property type="entry name" value="MCPsignal"/>
    <property type="match status" value="1"/>
</dbReference>
<dbReference type="InterPro" id="IPR009875">
    <property type="entry name" value="PilZ_domain"/>
</dbReference>
<dbReference type="SMART" id="SM00283">
    <property type="entry name" value="MA"/>
    <property type="match status" value="1"/>
</dbReference>
<dbReference type="Pfam" id="PF07238">
    <property type="entry name" value="PilZ"/>
    <property type="match status" value="1"/>
</dbReference>
<evidence type="ECO:0000256" key="3">
    <source>
        <dbReference type="PROSITE-ProRule" id="PRU00284"/>
    </source>
</evidence>
<dbReference type="Gene3D" id="1.10.287.950">
    <property type="entry name" value="Methyl-accepting chemotaxis protein"/>
    <property type="match status" value="1"/>
</dbReference>
<dbReference type="GO" id="GO:0004888">
    <property type="term" value="F:transmembrane signaling receptor activity"/>
    <property type="evidence" value="ECO:0007669"/>
    <property type="project" value="InterPro"/>
</dbReference>
<dbReference type="GO" id="GO:0007165">
    <property type="term" value="P:signal transduction"/>
    <property type="evidence" value="ECO:0007669"/>
    <property type="project" value="UniProtKB-KW"/>
</dbReference>
<dbReference type="PRINTS" id="PR00260">
    <property type="entry name" value="CHEMTRNSDUCR"/>
</dbReference>
<accession>A0A2V3U2W6</accession>
<evidence type="ECO:0000256" key="2">
    <source>
        <dbReference type="ARBA" id="ARBA00029447"/>
    </source>
</evidence>
<dbReference type="PANTHER" id="PTHR32089">
    <property type="entry name" value="METHYL-ACCEPTING CHEMOTAXIS PROTEIN MCPB"/>
    <property type="match status" value="1"/>
</dbReference>